<dbReference type="Proteomes" id="UP000016666">
    <property type="component" value="Chromosome 5"/>
</dbReference>
<reference evidence="2 3" key="1">
    <citation type="submission" date="2017-10" db="EMBL/GenBank/DDBJ databases">
        <title>A new Pekin duck reference genome.</title>
        <authorList>
            <person name="Hou Z.-C."/>
            <person name="Zhou Z.-K."/>
            <person name="Zhu F."/>
            <person name="Hou S.-S."/>
        </authorList>
    </citation>
    <scope>NUCLEOTIDE SEQUENCE [LARGE SCALE GENOMIC DNA]</scope>
</reference>
<evidence type="ECO:0000313" key="2">
    <source>
        <dbReference type="Ensembl" id="ENSAPLP00000019742.1"/>
    </source>
</evidence>
<evidence type="ECO:0000313" key="3">
    <source>
        <dbReference type="Proteomes" id="UP000016666"/>
    </source>
</evidence>
<proteinExistence type="predicted"/>
<keyword evidence="3" id="KW-1185">Reference proteome</keyword>
<reference evidence="2" key="3">
    <citation type="submission" date="2025-09" db="UniProtKB">
        <authorList>
            <consortium name="Ensembl"/>
        </authorList>
    </citation>
    <scope>IDENTIFICATION</scope>
</reference>
<accession>A0A493T1I7</accession>
<reference evidence="2" key="2">
    <citation type="submission" date="2025-08" db="UniProtKB">
        <authorList>
            <consortium name="Ensembl"/>
        </authorList>
    </citation>
    <scope>IDENTIFICATION</scope>
</reference>
<sequence>ALGLLTATCTTDVWSRPSDRVNPPVKKGTWQGRASVGHQPRRAMPKGLADHTSPTVSISAVRVIRKGWDAIVKSQFGFLEAVDELSLTWGSCSKSQHALFYKKVERKAL</sequence>
<feature type="region of interest" description="Disordered" evidence="1">
    <location>
        <begin position="16"/>
        <end position="52"/>
    </location>
</feature>
<dbReference type="AlphaFoldDB" id="A0A493T1I7"/>
<protein>
    <submittedName>
        <fullName evidence="2">Uncharacterized protein</fullName>
    </submittedName>
</protein>
<evidence type="ECO:0000256" key="1">
    <source>
        <dbReference type="SAM" id="MobiDB-lite"/>
    </source>
</evidence>
<organism evidence="2 3">
    <name type="scientific">Anas platyrhynchos platyrhynchos</name>
    <name type="common">Northern mallard</name>
    <dbReference type="NCBI Taxonomy" id="8840"/>
    <lineage>
        <taxon>Eukaryota</taxon>
        <taxon>Metazoa</taxon>
        <taxon>Chordata</taxon>
        <taxon>Craniata</taxon>
        <taxon>Vertebrata</taxon>
        <taxon>Euteleostomi</taxon>
        <taxon>Archelosauria</taxon>
        <taxon>Archosauria</taxon>
        <taxon>Dinosauria</taxon>
        <taxon>Saurischia</taxon>
        <taxon>Theropoda</taxon>
        <taxon>Coelurosauria</taxon>
        <taxon>Aves</taxon>
        <taxon>Neognathae</taxon>
        <taxon>Galloanserae</taxon>
        <taxon>Anseriformes</taxon>
        <taxon>Anatidae</taxon>
        <taxon>Anatinae</taxon>
        <taxon>Anas</taxon>
    </lineage>
</organism>
<dbReference type="Ensembl" id="ENSAPLT00000032436.1">
    <property type="protein sequence ID" value="ENSAPLP00000019742.1"/>
    <property type="gene ID" value="ENSAPLG00000021646.1"/>
</dbReference>
<name>A0A493T1I7_ANAPP</name>